<feature type="transmembrane region" description="Helical" evidence="1">
    <location>
        <begin position="140"/>
        <end position="161"/>
    </location>
</feature>
<organism evidence="2 3">
    <name type="scientific">Spiroplasma taiwanense CT-1</name>
    <dbReference type="NCBI Taxonomy" id="1276220"/>
    <lineage>
        <taxon>Bacteria</taxon>
        <taxon>Bacillati</taxon>
        <taxon>Mycoplasmatota</taxon>
        <taxon>Mollicutes</taxon>
        <taxon>Entomoplasmatales</taxon>
        <taxon>Spiroplasmataceae</taxon>
        <taxon>Spiroplasma</taxon>
    </lineage>
</organism>
<dbReference type="KEGG" id="stai:STAIW_v1c06410"/>
<evidence type="ECO:0000256" key="1">
    <source>
        <dbReference type="SAM" id="Phobius"/>
    </source>
</evidence>
<dbReference type="AlphaFoldDB" id="S5MHE6"/>
<keyword evidence="1" id="KW-1133">Transmembrane helix</keyword>
<accession>S5MHE6</accession>
<dbReference type="HOGENOM" id="CLU_1546634_0_0_14"/>
<reference evidence="2 3" key="1">
    <citation type="journal article" date="2013" name="Genome Biol. Evol.">
        <title>Comparison of metabolic capacities and inference of gene content evolution in mosquito-associated Spiroplasma diminutum and S. taiwanense.</title>
        <authorList>
            <person name="Lo W.S."/>
            <person name="Ku C."/>
            <person name="Chen L.L."/>
            <person name="Chang T.H."/>
            <person name="Kuo C.H."/>
        </authorList>
    </citation>
    <scope>NUCLEOTIDE SEQUENCE [LARGE SCALE GENOMIC DNA]</scope>
    <source>
        <strain evidence="2">CT-1</strain>
    </source>
</reference>
<keyword evidence="1" id="KW-0472">Membrane</keyword>
<dbReference type="STRING" id="1276220.STAIW_v1c06410"/>
<feature type="transmembrane region" description="Helical" evidence="1">
    <location>
        <begin position="65"/>
        <end position="88"/>
    </location>
</feature>
<sequence length="184" mass="21728">MIIWFLIDYKRRKIIENNKIEKPNYTWHCSIPFNRTKRDYVKDRERYEDQFLNPIEKIRKKQGQMINSISALFILIITTLWTLLPSLIDLPYWLEWANMGMEGFGANNWGNQLMLTLIPGASGALLHNFHKFIPSKKAKFTVNAIIKLIPVITLIVCWYLIKTEKKIVQLKRLEKQDGSTTKMN</sequence>
<dbReference type="OrthoDB" id="9897369at2"/>
<dbReference type="PATRIC" id="fig|1276220.3.peg.653"/>
<name>S5MHE6_9MOLU</name>
<evidence type="ECO:0000313" key="3">
    <source>
        <dbReference type="Proteomes" id="UP000014984"/>
    </source>
</evidence>
<evidence type="ECO:0008006" key="4">
    <source>
        <dbReference type="Google" id="ProtNLM"/>
    </source>
</evidence>
<protein>
    <recommendedName>
        <fullName evidence="4">Transmembrane protein</fullName>
    </recommendedName>
</protein>
<dbReference type="Proteomes" id="UP000014984">
    <property type="component" value="Chromosome"/>
</dbReference>
<dbReference type="RefSeq" id="WP_020834399.1">
    <property type="nucleotide sequence ID" value="NC_021846.1"/>
</dbReference>
<dbReference type="EMBL" id="CP005074">
    <property type="protein sequence ID" value="AGR41260.1"/>
    <property type="molecule type" value="Genomic_DNA"/>
</dbReference>
<keyword evidence="3" id="KW-1185">Reference proteome</keyword>
<proteinExistence type="predicted"/>
<gene>
    <name evidence="2" type="ORF">STAIW_v1c06410</name>
</gene>
<evidence type="ECO:0000313" key="2">
    <source>
        <dbReference type="EMBL" id="AGR41260.1"/>
    </source>
</evidence>
<keyword evidence="1" id="KW-0812">Transmembrane</keyword>